<keyword evidence="4" id="KW-1185">Reference proteome</keyword>
<proteinExistence type="predicted"/>
<dbReference type="EMBL" id="LS483254">
    <property type="protein sequence ID" value="SQD92153.1"/>
    <property type="molecule type" value="Genomic_DNA"/>
</dbReference>
<accession>A0A2X3K4Z0</accession>
<reference evidence="4" key="1">
    <citation type="submission" date="2018-05" db="EMBL/GenBank/DDBJ databases">
        <authorList>
            <person name="Hao L."/>
        </authorList>
    </citation>
    <scope>NUCLEOTIDE SEQUENCE [LARGE SCALE GENOMIC DNA]</scope>
</reference>
<evidence type="ECO:0000313" key="3">
    <source>
        <dbReference type="EMBL" id="SQD92153.1"/>
    </source>
</evidence>
<sequence length="220" mass="22974">MSAHQVRYPVATMCRVLEVSTSGYYAWMGRFPSRQAREDVRLRERIEAIHARSRGTYGAPRIHAKLRAQGIRVGRKRVARLMREAGGHQPASAPGDDEEGSGGAAGPGPGEAGVHQRGAGPAVGRGHRVHPDRGRDPVPSGGGGCVQPAGGGVGDGGASADGTRAQGPEHGDRATPAAGSDPSLRPREPVHGRCVREEVPGGRDPAVDGIRGRLPRQRAL</sequence>
<dbReference type="AlphaFoldDB" id="A0A2X3K4Z0"/>
<dbReference type="InterPro" id="IPR025948">
    <property type="entry name" value="HTH-like_dom"/>
</dbReference>
<feature type="compositionally biased region" description="Basic and acidic residues" evidence="1">
    <location>
        <begin position="184"/>
        <end position="201"/>
    </location>
</feature>
<dbReference type="InterPro" id="IPR050900">
    <property type="entry name" value="Transposase_IS3/IS150/IS904"/>
</dbReference>
<dbReference type="KEGG" id="bana:BARAN1_0128"/>
<dbReference type="PANTHER" id="PTHR46889">
    <property type="entry name" value="TRANSPOSASE INSF FOR INSERTION SEQUENCE IS3B-RELATED"/>
    <property type="match status" value="1"/>
</dbReference>
<evidence type="ECO:0000259" key="2">
    <source>
        <dbReference type="Pfam" id="PF13276"/>
    </source>
</evidence>
<feature type="compositionally biased region" description="Gly residues" evidence="1">
    <location>
        <begin position="101"/>
        <end position="111"/>
    </location>
</feature>
<dbReference type="Proteomes" id="UP000249818">
    <property type="component" value="Chromosome BARAN1"/>
</dbReference>
<feature type="compositionally biased region" description="Gly residues" evidence="1">
    <location>
        <begin position="140"/>
        <end position="159"/>
    </location>
</feature>
<organism evidence="3 4">
    <name type="scientific">Candidatus Bipolaricaulis anaerobius</name>
    <dbReference type="NCBI Taxonomy" id="2026885"/>
    <lineage>
        <taxon>Bacteria</taxon>
        <taxon>Candidatus Bipolaricaulota</taxon>
        <taxon>Candidatus Bipolaricaulia</taxon>
        <taxon>Candidatus Bipolaricaulales</taxon>
        <taxon>Candidatus Bipolaricaulaceae</taxon>
        <taxon>Candidatus Bipolaricaulis</taxon>
    </lineage>
</organism>
<evidence type="ECO:0000256" key="1">
    <source>
        <dbReference type="SAM" id="MobiDB-lite"/>
    </source>
</evidence>
<evidence type="ECO:0000313" key="4">
    <source>
        <dbReference type="Proteomes" id="UP000249818"/>
    </source>
</evidence>
<dbReference type="PANTHER" id="PTHR46889:SF4">
    <property type="entry name" value="TRANSPOSASE INSO FOR INSERTION SEQUENCE ELEMENT IS911B-RELATED"/>
    <property type="match status" value="1"/>
</dbReference>
<name>A0A2X3K4Z0_9BACT</name>
<dbReference type="Pfam" id="PF13276">
    <property type="entry name" value="HTH_21"/>
    <property type="match status" value="1"/>
</dbReference>
<gene>
    <name evidence="3" type="ORF">BARAN1_0128</name>
</gene>
<protein>
    <recommendedName>
        <fullName evidence="2">HTH-like domain-containing protein</fullName>
    </recommendedName>
</protein>
<feature type="domain" description="HTH-like" evidence="2">
    <location>
        <begin position="39"/>
        <end position="86"/>
    </location>
</feature>
<feature type="region of interest" description="Disordered" evidence="1">
    <location>
        <begin position="84"/>
        <end position="220"/>
    </location>
</feature>